<organism evidence="3 4">
    <name type="scientific">Mariniradius sediminis</name>
    <dbReference type="NCBI Taxonomy" id="2909237"/>
    <lineage>
        <taxon>Bacteria</taxon>
        <taxon>Pseudomonadati</taxon>
        <taxon>Bacteroidota</taxon>
        <taxon>Cytophagia</taxon>
        <taxon>Cytophagales</taxon>
        <taxon>Cyclobacteriaceae</taxon>
        <taxon>Mariniradius</taxon>
    </lineage>
</organism>
<dbReference type="InterPro" id="IPR029063">
    <property type="entry name" value="SAM-dependent_MTases_sf"/>
</dbReference>
<evidence type="ECO:0000259" key="2">
    <source>
        <dbReference type="PROSITE" id="PS51084"/>
    </source>
</evidence>
<sequence length="301" mass="34078">MKSANTNSHLTAKERDSLSFPAKVLKERGLLVGDVLDFGCGFGKDVEVLKASGFEVFGYDKHYFPSYPQRKFDTILCFYVLNVLLPEEQALVLMEVSNLLKPGGKAYFAVRRDIVYEGYRTHKIHQKPTYQCKVTLPYRSILKNESCEIYEYQHFNVLRRESSDDCVFCNLSPSAELIAESATAVAFFDKFPVNPGHALIIPKRHCSDYFELSFREQSACIFMVNFVKTIIQSLFNPSGFNVGINNGYAAGQTVMHCHIHLIPRYPNDVDNPEGGVRGVIPGRKGYLGWRSRKTVASIHKL</sequence>
<dbReference type="Pfam" id="PF13489">
    <property type="entry name" value="Methyltransf_23"/>
    <property type="match status" value="1"/>
</dbReference>
<feature type="short sequence motif" description="Histidine triad motif" evidence="1">
    <location>
        <begin position="256"/>
        <end position="260"/>
    </location>
</feature>
<proteinExistence type="predicted"/>
<dbReference type="Proteomes" id="UP001201449">
    <property type="component" value="Unassembled WGS sequence"/>
</dbReference>
<accession>A0ABS9BZ61</accession>
<dbReference type="SUPFAM" id="SSF53335">
    <property type="entry name" value="S-adenosyl-L-methionine-dependent methyltransferases"/>
    <property type="match status" value="1"/>
</dbReference>
<dbReference type="InterPro" id="IPR011146">
    <property type="entry name" value="HIT-like"/>
</dbReference>
<evidence type="ECO:0000256" key="1">
    <source>
        <dbReference type="PROSITE-ProRule" id="PRU00464"/>
    </source>
</evidence>
<dbReference type="InterPro" id="IPR036265">
    <property type="entry name" value="HIT-like_sf"/>
</dbReference>
<dbReference type="PRINTS" id="PR00332">
    <property type="entry name" value="HISTRIAD"/>
</dbReference>
<dbReference type="PROSITE" id="PS51084">
    <property type="entry name" value="HIT_2"/>
    <property type="match status" value="1"/>
</dbReference>
<dbReference type="CDD" id="cd02440">
    <property type="entry name" value="AdoMet_MTases"/>
    <property type="match status" value="1"/>
</dbReference>
<reference evidence="3 4" key="1">
    <citation type="submission" date="2022-01" db="EMBL/GenBank/DDBJ databases">
        <title>Mariniradius saccharolyticus sp. nov., isolated from sediment of a river.</title>
        <authorList>
            <person name="Liu H."/>
        </authorList>
    </citation>
    <scope>NUCLEOTIDE SEQUENCE [LARGE SCALE GENOMIC DNA]</scope>
    <source>
        <strain evidence="3 4">RY-2</strain>
    </source>
</reference>
<evidence type="ECO:0000313" key="3">
    <source>
        <dbReference type="EMBL" id="MCF1753356.1"/>
    </source>
</evidence>
<keyword evidence="4" id="KW-1185">Reference proteome</keyword>
<feature type="domain" description="HIT" evidence="2">
    <location>
        <begin position="164"/>
        <end position="271"/>
    </location>
</feature>
<dbReference type="PANTHER" id="PTHR42997">
    <property type="entry name" value="HIT FAMILY HYDROLASE"/>
    <property type="match status" value="1"/>
</dbReference>
<dbReference type="InterPro" id="IPR001310">
    <property type="entry name" value="Histidine_triad_HIT"/>
</dbReference>
<dbReference type="Gene3D" id="3.40.50.150">
    <property type="entry name" value="Vaccinia Virus protein VP39"/>
    <property type="match status" value="1"/>
</dbReference>
<dbReference type="PANTHER" id="PTHR42997:SF1">
    <property type="entry name" value="AP-4-A PHOSPHORYLASE"/>
    <property type="match status" value="1"/>
</dbReference>
<dbReference type="EMBL" id="JAKEVZ010000029">
    <property type="protein sequence ID" value="MCF1753356.1"/>
    <property type="molecule type" value="Genomic_DNA"/>
</dbReference>
<dbReference type="InterPro" id="IPR052908">
    <property type="entry name" value="AP-4-A_phosphorylase"/>
</dbReference>
<comment type="caution">
    <text evidence="3">The sequence shown here is derived from an EMBL/GenBank/DDBJ whole genome shotgun (WGS) entry which is preliminary data.</text>
</comment>
<evidence type="ECO:0000313" key="4">
    <source>
        <dbReference type="Proteomes" id="UP001201449"/>
    </source>
</evidence>
<dbReference type="RefSeq" id="WP_234863154.1">
    <property type="nucleotide sequence ID" value="NZ_JAKEVZ010000029.1"/>
</dbReference>
<dbReference type="SUPFAM" id="SSF54197">
    <property type="entry name" value="HIT-like"/>
    <property type="match status" value="1"/>
</dbReference>
<dbReference type="Pfam" id="PF01230">
    <property type="entry name" value="HIT"/>
    <property type="match status" value="1"/>
</dbReference>
<dbReference type="Gene3D" id="3.30.428.10">
    <property type="entry name" value="HIT-like"/>
    <property type="match status" value="1"/>
</dbReference>
<name>A0ABS9BZ61_9BACT</name>
<gene>
    <name evidence="3" type="ORF">L0U89_20010</name>
</gene>
<protein>
    <submittedName>
        <fullName evidence="3">HIT domain-containing protein</fullName>
    </submittedName>
</protein>